<dbReference type="EC" id="3.1.4.46" evidence="1"/>
<accession>A0A9J5W530</accession>
<dbReference type="PROSITE" id="PS51704">
    <property type="entry name" value="GP_PDE"/>
    <property type="match status" value="2"/>
</dbReference>
<reference evidence="8 9" key="1">
    <citation type="submission" date="2020-09" db="EMBL/GenBank/DDBJ databases">
        <title>De no assembly of potato wild relative species, Solanum commersonii.</title>
        <authorList>
            <person name="Cho K."/>
        </authorList>
    </citation>
    <scope>NUCLEOTIDE SEQUENCE [LARGE SCALE GENOMIC DNA]</scope>
    <source>
        <strain evidence="8">LZ3.2</strain>
        <tissue evidence="8">Leaf</tissue>
    </source>
</reference>
<comment type="caution">
    <text evidence="8">The sequence shown here is derived from an EMBL/GenBank/DDBJ whole genome shotgun (WGS) entry which is preliminary data.</text>
</comment>
<feature type="signal peptide" evidence="6">
    <location>
        <begin position="1"/>
        <end position="23"/>
    </location>
</feature>
<dbReference type="PANTHER" id="PTHR43620:SF13">
    <property type="entry name" value="GLYCEROPHOSPHODIESTER PHOSPHODIESTERASE"/>
    <property type="match status" value="1"/>
</dbReference>
<evidence type="ECO:0000256" key="6">
    <source>
        <dbReference type="SAM" id="SignalP"/>
    </source>
</evidence>
<dbReference type="GO" id="GO:0006071">
    <property type="term" value="P:glycerol metabolic process"/>
    <property type="evidence" value="ECO:0007669"/>
    <property type="project" value="UniProtKB-KW"/>
</dbReference>
<dbReference type="GO" id="GO:0006629">
    <property type="term" value="P:lipid metabolic process"/>
    <property type="evidence" value="ECO:0007669"/>
    <property type="project" value="InterPro"/>
</dbReference>
<protein>
    <recommendedName>
        <fullName evidence="1">glycerophosphodiester phosphodiesterase</fullName>
        <ecNumber evidence="1">3.1.4.46</ecNumber>
    </recommendedName>
</protein>
<dbReference type="CDD" id="cd08603">
    <property type="entry name" value="GDPD_SHV3_repeat_1"/>
    <property type="match status" value="1"/>
</dbReference>
<evidence type="ECO:0000256" key="4">
    <source>
        <dbReference type="ARBA" id="ARBA00022801"/>
    </source>
</evidence>
<dbReference type="Gene3D" id="3.20.20.190">
    <property type="entry name" value="Phosphatidylinositol (PI) phosphodiesterase"/>
    <property type="match status" value="2"/>
</dbReference>
<evidence type="ECO:0000256" key="1">
    <source>
        <dbReference type="ARBA" id="ARBA00012247"/>
    </source>
</evidence>
<name>A0A9J5W530_SOLCO</name>
<keyword evidence="2 6" id="KW-0732">Signal</keyword>
<keyword evidence="3" id="KW-0319">Glycerol metabolism</keyword>
<dbReference type="CDD" id="cd08604">
    <property type="entry name" value="GDPD_SHV3_repeat_2"/>
    <property type="match status" value="1"/>
</dbReference>
<evidence type="ECO:0000313" key="8">
    <source>
        <dbReference type="EMBL" id="KAG5570360.1"/>
    </source>
</evidence>
<evidence type="ECO:0000313" key="9">
    <source>
        <dbReference type="Proteomes" id="UP000824120"/>
    </source>
</evidence>
<dbReference type="PANTHER" id="PTHR43620">
    <property type="entry name" value="GLYCEROPHOSPHORYL DIESTER PHOSPHODIESTERASE"/>
    <property type="match status" value="1"/>
</dbReference>
<organism evidence="8 9">
    <name type="scientific">Solanum commersonii</name>
    <name type="common">Commerson's wild potato</name>
    <name type="synonym">Commerson's nightshade</name>
    <dbReference type="NCBI Taxonomy" id="4109"/>
    <lineage>
        <taxon>Eukaryota</taxon>
        <taxon>Viridiplantae</taxon>
        <taxon>Streptophyta</taxon>
        <taxon>Embryophyta</taxon>
        <taxon>Tracheophyta</taxon>
        <taxon>Spermatophyta</taxon>
        <taxon>Magnoliopsida</taxon>
        <taxon>eudicotyledons</taxon>
        <taxon>Gunneridae</taxon>
        <taxon>Pentapetalae</taxon>
        <taxon>asterids</taxon>
        <taxon>lamiids</taxon>
        <taxon>Solanales</taxon>
        <taxon>Solanaceae</taxon>
        <taxon>Solanoideae</taxon>
        <taxon>Solaneae</taxon>
        <taxon>Solanum</taxon>
    </lineage>
</organism>
<keyword evidence="9" id="KW-1185">Reference proteome</keyword>
<dbReference type="Proteomes" id="UP000824120">
    <property type="component" value="Chromosome 12"/>
</dbReference>
<feature type="domain" description="GP-PDE" evidence="7">
    <location>
        <begin position="355"/>
        <end position="690"/>
    </location>
</feature>
<evidence type="ECO:0000256" key="5">
    <source>
        <dbReference type="ARBA" id="ARBA00047512"/>
    </source>
</evidence>
<dbReference type="InterPro" id="IPR017946">
    <property type="entry name" value="PLC-like_Pdiesterase_TIM-brl"/>
</dbReference>
<dbReference type="EMBL" id="JACXVP010000012">
    <property type="protein sequence ID" value="KAG5570360.1"/>
    <property type="molecule type" value="Genomic_DNA"/>
</dbReference>
<evidence type="ECO:0000259" key="7">
    <source>
        <dbReference type="PROSITE" id="PS51704"/>
    </source>
</evidence>
<dbReference type="OrthoDB" id="1058301at2759"/>
<dbReference type="InterPro" id="IPR030395">
    <property type="entry name" value="GP_PDE_dom"/>
</dbReference>
<feature type="chain" id="PRO_5039907458" description="glycerophosphodiester phosphodiesterase" evidence="6">
    <location>
        <begin position="24"/>
        <end position="789"/>
    </location>
</feature>
<keyword evidence="4" id="KW-0378">Hydrolase</keyword>
<feature type="domain" description="GP-PDE" evidence="7">
    <location>
        <begin position="39"/>
        <end position="339"/>
    </location>
</feature>
<dbReference type="FunFam" id="3.20.20.190:FF:000013">
    <property type="entry name" value="Glycerophosphodiester phosphodiesterase GDPDL3"/>
    <property type="match status" value="1"/>
</dbReference>
<comment type="catalytic activity">
    <reaction evidence="5">
        <text>a sn-glycero-3-phosphodiester + H2O = an alcohol + sn-glycerol 3-phosphate + H(+)</text>
        <dbReference type="Rhea" id="RHEA:12969"/>
        <dbReference type="ChEBI" id="CHEBI:15377"/>
        <dbReference type="ChEBI" id="CHEBI:15378"/>
        <dbReference type="ChEBI" id="CHEBI:30879"/>
        <dbReference type="ChEBI" id="CHEBI:57597"/>
        <dbReference type="ChEBI" id="CHEBI:83408"/>
        <dbReference type="EC" id="3.1.4.46"/>
    </reaction>
</comment>
<dbReference type="GO" id="GO:0008889">
    <property type="term" value="F:glycerophosphodiester phosphodiesterase activity"/>
    <property type="evidence" value="ECO:0007669"/>
    <property type="project" value="UniProtKB-EC"/>
</dbReference>
<dbReference type="Pfam" id="PF03009">
    <property type="entry name" value="GDPD"/>
    <property type="match status" value="2"/>
</dbReference>
<proteinExistence type="predicted"/>
<gene>
    <name evidence="8" type="ORF">H5410_060126</name>
</gene>
<evidence type="ECO:0000256" key="2">
    <source>
        <dbReference type="ARBA" id="ARBA00022729"/>
    </source>
</evidence>
<dbReference type="SUPFAM" id="SSF51695">
    <property type="entry name" value="PLC-like phosphodiesterases"/>
    <property type="match status" value="2"/>
</dbReference>
<dbReference type="AlphaFoldDB" id="A0A9J5W530"/>
<evidence type="ECO:0000256" key="3">
    <source>
        <dbReference type="ARBA" id="ARBA00022798"/>
    </source>
</evidence>
<sequence>MWNLRRLSYLFVLLTCFSVTTQALNNATTKWLTLHGHAPLVIARGGFSGLLPDSSYDAYIMALETSLPNAIIWCDVQLTKDGVGICFPDLKLDNASDIDFYFKNKKSKYLVNGVPTQGWFSIDYNFKDLAPVTLKQGVYSRTSRFDGTQQSILTVQDVVNQVKPPGLWLNIQHDNFFGQHNLSMRSYIISLSRSVLINYISSPEVNFLRSILARLNSRVTKLVFRFLGQNDVEPSTNQTYGSLLKNLTFIKTFASGILVPKSYIWPVDNSLYSQPYTSLVLNAHKEGLQIFASEFANDVPFAYNYSYDPTSEYLSFVDNGNFSVDGVLSDFPVTPSAAIDCFTHLDKNDKPREKLLIITSEGASGDYPGCTDLAYTKAASDGADVLDCPVQMTKDGIPFCLGSINLIDKTTVFRSPFTNIASTVPELNISNGIVTFNLTWDEINSLKSEITNAWLEFRLYRNPKARNEGNFVSLADFLTYAKNATTVSGVMISIEGVVTSAMMLHIALETWMKWRLASGVLCDKKIPRNLKNAAYLANQGFGVTDAVREALRNAGYNNQTAKKVMIQSKDSSVLKEFKKNRYELVYRVADDISDIESSTISEIKSFASSVILTKNSVFPSECKILVGKTNVVEKLHSSNLSVYVQCFNNEFVSQAWDFFSDSSVEINNYFVGAGIDGVITDFPRTAARYRRNRCLRYKVPPLYFSLVSPGVLLQFMSRQSLPPAEAPSPILTKSDVVEPPLPPVAKITPTARNESTANAAPTSPIGQSSVVTGVFTCCLTILLADLVIF</sequence>